<evidence type="ECO:0000259" key="5">
    <source>
        <dbReference type="Pfam" id="PF01979"/>
    </source>
</evidence>
<keyword evidence="2 4" id="KW-0378">Hydrolase</keyword>
<dbReference type="EC" id="3.5.4.31" evidence="4"/>
<evidence type="ECO:0000256" key="4">
    <source>
        <dbReference type="HAMAP-Rule" id="MF_01281"/>
    </source>
</evidence>
<comment type="similarity">
    <text evidence="4">Belongs to the metallo-dependent hydrolases superfamily. MTA/SAH deaminase family.</text>
</comment>
<dbReference type="PANTHER" id="PTHR43794">
    <property type="entry name" value="AMINOHYDROLASE SSNA-RELATED"/>
    <property type="match status" value="1"/>
</dbReference>
<dbReference type="GO" id="GO:0090614">
    <property type="term" value="F:5'-methylthioadenosine deaminase activity"/>
    <property type="evidence" value="ECO:0007669"/>
    <property type="project" value="UniProtKB-UniRule"/>
</dbReference>
<evidence type="ECO:0000313" key="7">
    <source>
        <dbReference type="Proteomes" id="UP000661691"/>
    </source>
</evidence>
<feature type="binding site" evidence="4">
    <location>
        <position position="67"/>
    </location>
    <ligand>
        <name>Zn(2+)</name>
        <dbReference type="ChEBI" id="CHEBI:29105"/>
    </ligand>
</feature>
<dbReference type="InterPro" id="IPR011059">
    <property type="entry name" value="Metal-dep_hydrolase_composite"/>
</dbReference>
<feature type="binding site" evidence="4">
    <location>
        <position position="148"/>
    </location>
    <ligand>
        <name>substrate</name>
    </ligand>
</feature>
<comment type="caution">
    <text evidence="6">The sequence shown here is derived from an EMBL/GenBank/DDBJ whole genome shotgun (WGS) entry which is preliminary data.</text>
</comment>
<feature type="domain" description="Amidohydrolase-related" evidence="5">
    <location>
        <begin position="59"/>
        <end position="406"/>
    </location>
</feature>
<dbReference type="GO" id="GO:0046872">
    <property type="term" value="F:metal ion binding"/>
    <property type="evidence" value="ECO:0007669"/>
    <property type="project" value="UniProtKB-KW"/>
</dbReference>
<keyword evidence="3 4" id="KW-0862">Zinc</keyword>
<dbReference type="Proteomes" id="UP000661691">
    <property type="component" value="Unassembled WGS sequence"/>
</dbReference>
<dbReference type="Gene3D" id="3.20.20.140">
    <property type="entry name" value="Metal-dependent hydrolases"/>
    <property type="match status" value="1"/>
</dbReference>
<comment type="function">
    <text evidence="4">Catalyzes the deamination of 5-methylthioadenosine and S-adenosyl-L-homocysteine into 5-methylthioinosine and S-inosyl-L-homocysteine, respectively. Is also able to deaminate adenosine.</text>
</comment>
<feature type="binding site" evidence="4">
    <location>
        <position position="303"/>
    </location>
    <ligand>
        <name>substrate</name>
    </ligand>
</feature>
<dbReference type="InterPro" id="IPR032466">
    <property type="entry name" value="Metal_Hydrolase"/>
</dbReference>
<dbReference type="GO" id="GO:0050270">
    <property type="term" value="F:S-adenosylhomocysteine deaminase activity"/>
    <property type="evidence" value="ECO:0007669"/>
    <property type="project" value="UniProtKB-UniRule"/>
</dbReference>
<feature type="binding site" evidence="4">
    <location>
        <position position="188"/>
    </location>
    <ligand>
        <name>substrate</name>
    </ligand>
</feature>
<dbReference type="EMBL" id="JACXAH010000022">
    <property type="protein sequence ID" value="MBD1373322.1"/>
    <property type="molecule type" value="Genomic_DNA"/>
</dbReference>
<evidence type="ECO:0000256" key="1">
    <source>
        <dbReference type="ARBA" id="ARBA00022723"/>
    </source>
</evidence>
<reference evidence="6" key="1">
    <citation type="submission" date="2020-09" db="EMBL/GenBank/DDBJ databases">
        <title>A novel bacterium of genus Hazenella, isolated from South China Sea.</title>
        <authorList>
            <person name="Huang H."/>
            <person name="Mo K."/>
            <person name="Hu Y."/>
        </authorList>
    </citation>
    <scope>NUCLEOTIDE SEQUENCE</scope>
    <source>
        <strain evidence="6">IB182357</strain>
    </source>
</reference>
<feature type="binding site" evidence="4">
    <location>
        <position position="218"/>
    </location>
    <ligand>
        <name>substrate</name>
    </ligand>
</feature>
<feature type="binding site" evidence="4">
    <location>
        <position position="215"/>
    </location>
    <ligand>
        <name>Zn(2+)</name>
        <dbReference type="ChEBI" id="CHEBI:29105"/>
    </ligand>
</feature>
<feature type="binding site" evidence="4">
    <location>
        <position position="69"/>
    </location>
    <ligand>
        <name>Zn(2+)</name>
        <dbReference type="ChEBI" id="CHEBI:29105"/>
    </ligand>
</feature>
<dbReference type="FunFam" id="3.20.20.140:FF:000014">
    <property type="entry name" value="5-methylthioadenosine/S-adenosylhomocysteine deaminase"/>
    <property type="match status" value="1"/>
</dbReference>
<dbReference type="InterPro" id="IPR023512">
    <property type="entry name" value="Deaminase_MtaD/DadD"/>
</dbReference>
<comment type="catalytic activity">
    <reaction evidence="4">
        <text>S-methyl-5'-thioadenosine + H2O + H(+) = S-methyl-5'-thioinosine + NH4(+)</text>
        <dbReference type="Rhea" id="RHEA:25025"/>
        <dbReference type="ChEBI" id="CHEBI:15377"/>
        <dbReference type="ChEBI" id="CHEBI:15378"/>
        <dbReference type="ChEBI" id="CHEBI:17509"/>
        <dbReference type="ChEBI" id="CHEBI:28938"/>
        <dbReference type="ChEBI" id="CHEBI:48595"/>
        <dbReference type="EC" id="3.5.4.31"/>
    </reaction>
</comment>
<comment type="caution">
    <text evidence="4">Lacks conserved residue(s) required for the propagation of feature annotation.</text>
</comment>
<dbReference type="PANTHER" id="PTHR43794:SF11">
    <property type="entry name" value="AMIDOHYDROLASE-RELATED DOMAIN-CONTAINING PROTEIN"/>
    <property type="match status" value="1"/>
</dbReference>
<feature type="binding site" evidence="4">
    <location>
        <position position="96"/>
    </location>
    <ligand>
        <name>substrate</name>
    </ligand>
</feature>
<sequence length="434" mass="48235">MLKKIFIKAEILTMIDEQLMISNGALGVEGSQIIYVGETPNQEVLDQYDEIVDCAGKAILPGFINTHGHVAMSLLRGYADDLPLQRWLEEEMWPLEARFTNIQVKAGTSLSALEMIKSGTTTFLDMYDHMDTVAQVTTQAGLRASLCRGVIGFGSDELRKHKLNEAVSFATDWSGAAEGRITTMLSPHAPYTCEPDFIRQFVEKAHELDLPLHTHMSETVKEVQQNMDNYGLRPVEHLLNLGFFEKRALVAHAVHLTDSEIDVLWEHDVKIAHNPVSNLKLGSGIARIPDMLRKGIRPSLATDGAASNNNLDLLEEIRLTALIHKGYAQDPEVVPAITALKMGTQYGSEALFLDDQVGTLEVGKQADFITMDLTGPHMQPRHDVISHIVYAASRSDVLDVYVDGKALMRNRECLTLDEERICFEATQAFKAIVK</sequence>
<gene>
    <name evidence="4" type="primary">mtaD</name>
    <name evidence="6" type="ORF">IC620_13290</name>
</gene>
<dbReference type="EC" id="3.5.4.28" evidence="4"/>
<dbReference type="InterPro" id="IPR006680">
    <property type="entry name" value="Amidohydro-rel"/>
</dbReference>
<dbReference type="InterPro" id="IPR050287">
    <property type="entry name" value="MTA/SAH_deaminase"/>
</dbReference>
<dbReference type="SUPFAM" id="SSF51556">
    <property type="entry name" value="Metallo-dependent hydrolases"/>
    <property type="match status" value="1"/>
</dbReference>
<dbReference type="RefSeq" id="WP_191142444.1">
    <property type="nucleotide sequence ID" value="NZ_JACXAH010000022.1"/>
</dbReference>
<dbReference type="SUPFAM" id="SSF51338">
    <property type="entry name" value="Composite domain of metallo-dependent hydrolases"/>
    <property type="match status" value="1"/>
</dbReference>
<evidence type="ECO:0000313" key="6">
    <source>
        <dbReference type="EMBL" id="MBD1373322.1"/>
    </source>
</evidence>
<feature type="binding site" evidence="4">
    <location>
        <position position="303"/>
    </location>
    <ligand>
        <name>Zn(2+)</name>
        <dbReference type="ChEBI" id="CHEBI:29105"/>
    </ligand>
</feature>
<evidence type="ECO:0000256" key="3">
    <source>
        <dbReference type="ARBA" id="ARBA00022833"/>
    </source>
</evidence>
<dbReference type="HAMAP" id="MF_01281">
    <property type="entry name" value="MTA_SAH_deamin"/>
    <property type="match status" value="1"/>
</dbReference>
<keyword evidence="1 4" id="KW-0479">Metal-binding</keyword>
<name>A0A926RV27_9BACL</name>
<organism evidence="6 7">
    <name type="scientific">Polycladospora coralii</name>
    <dbReference type="NCBI Taxonomy" id="2771432"/>
    <lineage>
        <taxon>Bacteria</taxon>
        <taxon>Bacillati</taxon>
        <taxon>Bacillota</taxon>
        <taxon>Bacilli</taxon>
        <taxon>Bacillales</taxon>
        <taxon>Thermoactinomycetaceae</taxon>
        <taxon>Polycladospora</taxon>
    </lineage>
</organism>
<protein>
    <recommendedName>
        <fullName evidence="4">5-methylthioadenosine/S-adenosylhomocysteine deaminase</fullName>
        <shortName evidence="4">MTA/SAH deaminase</shortName>
        <ecNumber evidence="4">3.5.4.28</ecNumber>
        <ecNumber evidence="4">3.5.4.31</ecNumber>
    </recommendedName>
</protein>
<dbReference type="AlphaFoldDB" id="A0A926RV27"/>
<evidence type="ECO:0000256" key="2">
    <source>
        <dbReference type="ARBA" id="ARBA00022801"/>
    </source>
</evidence>
<dbReference type="Gene3D" id="2.30.40.10">
    <property type="entry name" value="Urease, subunit C, domain 1"/>
    <property type="match status" value="1"/>
</dbReference>
<dbReference type="CDD" id="cd01298">
    <property type="entry name" value="ATZ_TRZ_like"/>
    <property type="match status" value="1"/>
</dbReference>
<comment type="cofactor">
    <cofactor evidence="4">
        <name>Zn(2+)</name>
        <dbReference type="ChEBI" id="CHEBI:29105"/>
    </cofactor>
    <text evidence="4">Binds 1 zinc ion per subunit.</text>
</comment>
<keyword evidence="7" id="KW-1185">Reference proteome</keyword>
<dbReference type="Pfam" id="PF01979">
    <property type="entry name" value="Amidohydro_1"/>
    <property type="match status" value="1"/>
</dbReference>
<proteinExistence type="inferred from homology"/>
<accession>A0A926RV27</accession>
<comment type="catalytic activity">
    <reaction evidence="4">
        <text>S-adenosyl-L-homocysteine + H2O + H(+) = S-inosyl-L-homocysteine + NH4(+)</text>
        <dbReference type="Rhea" id="RHEA:20716"/>
        <dbReference type="ChEBI" id="CHEBI:15377"/>
        <dbReference type="ChEBI" id="CHEBI:15378"/>
        <dbReference type="ChEBI" id="CHEBI:28938"/>
        <dbReference type="ChEBI" id="CHEBI:57856"/>
        <dbReference type="ChEBI" id="CHEBI:57985"/>
        <dbReference type="EC" id="3.5.4.28"/>
    </reaction>
</comment>